<dbReference type="EMBL" id="CSAE01000108">
    <property type="protein sequence ID" value="COV40718.1"/>
    <property type="molecule type" value="Genomic_DNA"/>
</dbReference>
<dbReference type="EMBL" id="CNFU01000797">
    <property type="protein sequence ID" value="CKS52756.1"/>
    <property type="molecule type" value="Genomic_DNA"/>
</dbReference>
<dbReference type="EMBL" id="CSAJ01000954">
    <property type="protein sequence ID" value="COX41062.1"/>
    <property type="molecule type" value="Genomic_DNA"/>
</dbReference>
<dbReference type="Proteomes" id="UP000038802">
    <property type="component" value="Unassembled WGS sequence"/>
</dbReference>
<proteinExistence type="predicted"/>
<feature type="region of interest" description="Disordered" evidence="1">
    <location>
        <begin position="14"/>
        <end position="41"/>
    </location>
</feature>
<dbReference type="AlphaFoldDB" id="A0A0T9B8T9"/>
<evidence type="ECO:0000256" key="1">
    <source>
        <dbReference type="SAM" id="MobiDB-lite"/>
    </source>
</evidence>
<evidence type="ECO:0000313" key="2">
    <source>
        <dbReference type="EMBL" id="CFE45040.1"/>
    </source>
</evidence>
<dbReference type="Proteomes" id="UP000049023">
    <property type="component" value="Unassembled WGS sequence"/>
</dbReference>
<gene>
    <name evidence="2" type="ORF">ERS007681_03753</name>
    <name evidence="4" type="ORF">ERS007703_01329</name>
    <name evidence="5" type="ORF">ERS007720_04459</name>
    <name evidence="3" type="ORF">ERS027661_03200</name>
</gene>
<evidence type="ECO:0000313" key="8">
    <source>
        <dbReference type="Proteomes" id="UP000048289"/>
    </source>
</evidence>
<evidence type="ECO:0000313" key="3">
    <source>
        <dbReference type="EMBL" id="CKS52756.1"/>
    </source>
</evidence>
<protein>
    <submittedName>
        <fullName evidence="4">Uncharacterized protein</fullName>
    </submittedName>
</protein>
<name>A0A0T9B8T9_MYCTX</name>
<reference evidence="4" key="2">
    <citation type="submission" date="2015-03" db="EMBL/GenBank/DDBJ databases">
        <authorList>
            <person name="Murphy D."/>
        </authorList>
    </citation>
    <scope>NUCLEOTIDE SEQUENCE [LARGE SCALE GENOMIC DNA]</scope>
    <source>
        <strain evidence="4">K00500041</strain>
    </source>
</reference>
<feature type="compositionally biased region" description="Polar residues" evidence="1">
    <location>
        <begin position="14"/>
        <end position="31"/>
    </location>
</feature>
<organism evidence="4 6">
    <name type="scientific">Mycobacterium tuberculosis</name>
    <dbReference type="NCBI Taxonomy" id="1773"/>
    <lineage>
        <taxon>Bacteria</taxon>
        <taxon>Bacillati</taxon>
        <taxon>Actinomycetota</taxon>
        <taxon>Actinomycetes</taxon>
        <taxon>Mycobacteriales</taxon>
        <taxon>Mycobacteriaceae</taxon>
        <taxon>Mycobacterium</taxon>
        <taxon>Mycobacterium tuberculosis complex</taxon>
    </lineage>
</organism>
<dbReference type="EMBL" id="CFOE01000716">
    <property type="protein sequence ID" value="CFE45040.1"/>
    <property type="molecule type" value="Genomic_DNA"/>
</dbReference>
<evidence type="ECO:0000313" key="9">
    <source>
        <dbReference type="Proteomes" id="UP000049023"/>
    </source>
</evidence>
<dbReference type="Proteomes" id="UP000048289">
    <property type="component" value="Unassembled WGS sequence"/>
</dbReference>
<evidence type="ECO:0000313" key="5">
    <source>
        <dbReference type="EMBL" id="COX41062.1"/>
    </source>
</evidence>
<accession>A0A0T9B8T9</accession>
<evidence type="ECO:0000313" key="4">
    <source>
        <dbReference type="EMBL" id="COV40718.1"/>
    </source>
</evidence>
<sequence length="113" mass="11805">MRSSTKASFLAASFTGSQSESLEPRSTSSISLRDRVNGTRSRTRGLLARRWAITPLVGALTSISRPVLTAAVTGPPGSLTSTTRRPAMCRLNVRAASNSISAQAASVTGAKSR</sequence>
<dbReference type="Proteomes" id="UP000044938">
    <property type="component" value="Unassembled WGS sequence"/>
</dbReference>
<evidence type="ECO:0000313" key="6">
    <source>
        <dbReference type="Proteomes" id="UP000038802"/>
    </source>
</evidence>
<reference evidence="6 7" key="1">
    <citation type="submission" date="2015-03" db="EMBL/GenBank/DDBJ databases">
        <authorList>
            <consortium name="Pathogen Informatics"/>
        </authorList>
    </citation>
    <scope>NUCLEOTIDE SEQUENCE [LARGE SCALE GENOMIC DNA]</scope>
    <source>
        <strain evidence="3 9">Bir 187</strain>
        <strain evidence="2 8">G09901357</strain>
        <strain evidence="6">K00500041</strain>
        <strain evidence="5 7">M09401471</strain>
    </source>
</reference>
<evidence type="ECO:0000313" key="7">
    <source>
        <dbReference type="Proteomes" id="UP000044938"/>
    </source>
</evidence>